<evidence type="ECO:0000256" key="6">
    <source>
        <dbReference type="ARBA" id="ARBA00023239"/>
    </source>
</evidence>
<protein>
    <submittedName>
        <fullName evidence="8">L(+)-tartrate dehydratase subunit alpha</fullName>
        <ecNumber evidence="8">4.2.1.32</ecNumber>
    </submittedName>
</protein>
<evidence type="ECO:0000256" key="3">
    <source>
        <dbReference type="ARBA" id="ARBA00022723"/>
    </source>
</evidence>
<keyword evidence="2" id="KW-0004">4Fe-4S</keyword>
<keyword evidence="5" id="KW-0411">Iron-sulfur</keyword>
<dbReference type="NCBIfam" id="NF004885">
    <property type="entry name" value="PRK06246.1"/>
    <property type="match status" value="1"/>
</dbReference>
<dbReference type="RefSeq" id="WP_054936227.1">
    <property type="nucleotide sequence ID" value="NZ_PVXL01000021.1"/>
</dbReference>
<dbReference type="InterPro" id="IPR004646">
    <property type="entry name" value="Fe-S_hydro-lyase_TtdA-typ_cat"/>
</dbReference>
<comment type="similarity">
    <text evidence="1">Belongs to the class-I fumarase family.</text>
</comment>
<evidence type="ECO:0000256" key="1">
    <source>
        <dbReference type="ARBA" id="ARBA00008876"/>
    </source>
</evidence>
<dbReference type="EC" id="4.2.1.32" evidence="8"/>
<evidence type="ECO:0000256" key="4">
    <source>
        <dbReference type="ARBA" id="ARBA00023004"/>
    </source>
</evidence>
<dbReference type="NCBIfam" id="TIGR00722">
    <property type="entry name" value="ttdA_fumA_fumB"/>
    <property type="match status" value="1"/>
</dbReference>
<accession>A0A9X7J5I4</accession>
<name>A0A9X7J5I4_9FIRM</name>
<dbReference type="GO" id="GO:0051539">
    <property type="term" value="F:4 iron, 4 sulfur cluster binding"/>
    <property type="evidence" value="ECO:0007669"/>
    <property type="project" value="UniProtKB-KW"/>
</dbReference>
<dbReference type="EMBL" id="PVXL01000021">
    <property type="protein sequence ID" value="PRR76427.1"/>
    <property type="molecule type" value="Genomic_DNA"/>
</dbReference>
<dbReference type="PANTHER" id="PTHR30389">
    <property type="entry name" value="FUMARATE HYDRATASE-RELATED"/>
    <property type="match status" value="1"/>
</dbReference>
<evidence type="ECO:0000256" key="2">
    <source>
        <dbReference type="ARBA" id="ARBA00022485"/>
    </source>
</evidence>
<keyword evidence="9" id="KW-1185">Reference proteome</keyword>
<keyword evidence="4" id="KW-0408">Iron</keyword>
<evidence type="ECO:0000259" key="7">
    <source>
        <dbReference type="Pfam" id="PF05681"/>
    </source>
</evidence>
<dbReference type="GO" id="GO:0008730">
    <property type="term" value="F:L(+)-tartrate dehydratase activity"/>
    <property type="evidence" value="ECO:0007669"/>
    <property type="project" value="UniProtKB-EC"/>
</dbReference>
<organism evidence="8 9">
    <name type="scientific">Neomoorella stamsii</name>
    <dbReference type="NCBI Taxonomy" id="1266720"/>
    <lineage>
        <taxon>Bacteria</taxon>
        <taxon>Bacillati</taxon>
        <taxon>Bacillota</taxon>
        <taxon>Clostridia</taxon>
        <taxon>Neomoorellales</taxon>
        <taxon>Neomoorellaceae</taxon>
        <taxon>Neomoorella</taxon>
    </lineage>
</organism>
<feature type="domain" description="Fe-S hydro-lyase tartrate dehydratase alpha-type catalytic" evidence="7">
    <location>
        <begin position="20"/>
        <end position="291"/>
    </location>
</feature>
<evidence type="ECO:0000313" key="8">
    <source>
        <dbReference type="EMBL" id="PRR76427.1"/>
    </source>
</evidence>
<evidence type="ECO:0000256" key="5">
    <source>
        <dbReference type="ARBA" id="ARBA00023014"/>
    </source>
</evidence>
<dbReference type="PANTHER" id="PTHR30389:SF17">
    <property type="entry name" value="L(+)-TARTRATE DEHYDRATASE SUBUNIT ALPHA-RELATED"/>
    <property type="match status" value="1"/>
</dbReference>
<dbReference type="GO" id="GO:0046872">
    <property type="term" value="F:metal ion binding"/>
    <property type="evidence" value="ECO:0007669"/>
    <property type="project" value="UniProtKB-KW"/>
</dbReference>
<evidence type="ECO:0000313" key="9">
    <source>
        <dbReference type="Proteomes" id="UP000239430"/>
    </source>
</evidence>
<dbReference type="InterPro" id="IPR051208">
    <property type="entry name" value="Class-I_Fumarase/Tartrate_DH"/>
</dbReference>
<keyword evidence="6 8" id="KW-0456">Lyase</keyword>
<comment type="caution">
    <text evidence="8">The sequence shown here is derived from an EMBL/GenBank/DDBJ whole genome shotgun (WGS) entry which is preliminary data.</text>
</comment>
<reference evidence="8 9" key="1">
    <citation type="submission" date="2018-03" db="EMBL/GenBank/DDBJ databases">
        <title>Genome sequence of Moorella stamsii DSM 26217.</title>
        <authorList>
            <person name="Poehlein A."/>
            <person name="Daniel R."/>
        </authorList>
    </citation>
    <scope>NUCLEOTIDE SEQUENCE [LARGE SCALE GENOMIC DNA]</scope>
    <source>
        <strain evidence="9">DSM 26217</strain>
    </source>
</reference>
<dbReference type="Proteomes" id="UP000239430">
    <property type="component" value="Unassembled WGS sequence"/>
</dbReference>
<gene>
    <name evidence="8" type="primary">ttdA_1</name>
    <name evidence="8" type="ORF">MOST_05950</name>
</gene>
<proteinExistence type="inferred from homology"/>
<keyword evidence="3" id="KW-0479">Metal-binding</keyword>
<sequence>MRERVIVLPDKHFYEELVEISKELYLRALKIIPPDVRAALVKAYESEESERGKNILGVILKNIEVAEQNDLIICQDTGTPIFLVNLPQEIDLNLTSFKDSLVAGVRKATTEHPFRSSIVSPLTRKNNQDSTGYRIPVFHFEYKNDADDKSIDILMIPKGSGSENMSYLKMLTPAEGIKGIKKFVLQSIMETGANPCPPYIVGIGLGGTSDLCMINAKKAAVREVGSHNGNQEIAELETELFTMINSLGFGPMGLGGKNTCLAVHIEEAYTHISQNPVGINIQCWAARRSRAKIDPHGNVEYGF</sequence>
<dbReference type="AlphaFoldDB" id="A0A9X7J5I4"/>
<dbReference type="Pfam" id="PF05681">
    <property type="entry name" value="Fumerase"/>
    <property type="match status" value="1"/>
</dbReference>